<dbReference type="GO" id="GO:0016740">
    <property type="term" value="F:transferase activity"/>
    <property type="evidence" value="ECO:0007669"/>
    <property type="project" value="UniProtKB-KW"/>
</dbReference>
<accession>A0A1H6FBH4</accession>
<feature type="domain" description="Glutamine amidotransferase type-2" evidence="2">
    <location>
        <begin position="2"/>
        <end position="253"/>
    </location>
</feature>
<keyword evidence="3" id="KW-0808">Transferase</keyword>
<evidence type="ECO:0000313" key="3">
    <source>
        <dbReference type="EMBL" id="SEH06374.1"/>
    </source>
</evidence>
<evidence type="ECO:0000256" key="1">
    <source>
        <dbReference type="ARBA" id="ARBA00022962"/>
    </source>
</evidence>
<protein>
    <submittedName>
        <fullName evidence="3">Glutamine amidotransferases class-II</fullName>
    </submittedName>
</protein>
<dbReference type="OrthoDB" id="9804872at2"/>
<dbReference type="PROSITE" id="PS51278">
    <property type="entry name" value="GATASE_TYPE_2"/>
    <property type="match status" value="1"/>
</dbReference>
<dbReference type="PANTHER" id="PTHR42824:SF1">
    <property type="entry name" value="GLUTAMINE AMIDOTRANSFERASE YAFJ-RELATED"/>
    <property type="match status" value="1"/>
</dbReference>
<dbReference type="CDD" id="cd01908">
    <property type="entry name" value="YafJ"/>
    <property type="match status" value="1"/>
</dbReference>
<dbReference type="Proteomes" id="UP000236724">
    <property type="component" value="Unassembled WGS sequence"/>
</dbReference>
<dbReference type="PANTHER" id="PTHR42824">
    <property type="entry name" value="GLUTAMINE AMIDOTRANSFERASE"/>
    <property type="match status" value="1"/>
</dbReference>
<dbReference type="InterPro" id="IPR029055">
    <property type="entry name" value="Ntn_hydrolases_N"/>
</dbReference>
<gene>
    <name evidence="3" type="ORF">MBHS_02235</name>
</gene>
<dbReference type="InterPro" id="IPR026869">
    <property type="entry name" value="EgtC-like"/>
</dbReference>
<evidence type="ECO:0000259" key="2">
    <source>
        <dbReference type="PROSITE" id="PS51278"/>
    </source>
</evidence>
<keyword evidence="4" id="KW-1185">Reference proteome</keyword>
<sequence length="253" mass="28205">MCELFAMSGRYPATVSDSLAEFAKHGGLTDIHKDGWGIAFYDDYDVQLIRDTTAAGQSIYTPFIQHNQLRSHLVLAHIRRASIGQLALRNTQPFSRELGGRRHVFIHNGDLPDINKQAGNAANCFHAIGNTDSEQAFCQLLGELQNCWQNQKPPLLATRLDIVQHFAARLRDMGSANFIYTDGEYLFAHGHQRSLVLDGPLNAPGLYCLQRQCLSEQDTKQQVILFASVPLNNEPWHALALGEILVAKQGELI</sequence>
<dbReference type="Gene3D" id="3.60.20.10">
    <property type="entry name" value="Glutamine Phosphoribosylpyrophosphate, subunit 1, domain 1"/>
    <property type="match status" value="1"/>
</dbReference>
<proteinExistence type="predicted"/>
<dbReference type="AlphaFoldDB" id="A0A1H6FBH4"/>
<dbReference type="InterPro" id="IPR017932">
    <property type="entry name" value="GATase_2_dom"/>
</dbReference>
<dbReference type="EMBL" id="FMSV02000483">
    <property type="protein sequence ID" value="SEH06374.1"/>
    <property type="molecule type" value="Genomic_DNA"/>
</dbReference>
<keyword evidence="1 3" id="KW-0315">Glutamine amidotransferase</keyword>
<dbReference type="SUPFAM" id="SSF56235">
    <property type="entry name" value="N-terminal nucleophile aminohydrolases (Ntn hydrolases)"/>
    <property type="match status" value="1"/>
</dbReference>
<dbReference type="Pfam" id="PF13230">
    <property type="entry name" value="GATase_4"/>
    <property type="match status" value="1"/>
</dbReference>
<evidence type="ECO:0000313" key="4">
    <source>
        <dbReference type="Proteomes" id="UP000236724"/>
    </source>
</evidence>
<reference evidence="3 4" key="1">
    <citation type="submission" date="2016-10" db="EMBL/GenBank/DDBJ databases">
        <authorList>
            <person name="de Groot N.N."/>
        </authorList>
    </citation>
    <scope>NUCLEOTIDE SEQUENCE [LARGE SCALE GENOMIC DNA]</scope>
    <source>
        <strain evidence="3">MBHS1</strain>
    </source>
</reference>
<dbReference type="RefSeq" id="WP_103920160.1">
    <property type="nucleotide sequence ID" value="NZ_FMSV02000483.1"/>
</dbReference>
<organism evidence="3 4">
    <name type="scientific">Candidatus Venteria ishoeyi</name>
    <dbReference type="NCBI Taxonomy" id="1899563"/>
    <lineage>
        <taxon>Bacteria</taxon>
        <taxon>Pseudomonadati</taxon>
        <taxon>Pseudomonadota</taxon>
        <taxon>Gammaproteobacteria</taxon>
        <taxon>Thiotrichales</taxon>
        <taxon>Thiotrichaceae</taxon>
        <taxon>Venteria</taxon>
    </lineage>
</organism>
<name>A0A1H6FBH4_9GAMM</name>